<reference evidence="1 2" key="1">
    <citation type="submission" date="2014-04" db="EMBL/GenBank/DDBJ databases">
        <authorList>
            <consortium name="DOE Joint Genome Institute"/>
            <person name="Kuo A."/>
            <person name="Kohler A."/>
            <person name="Costa M.D."/>
            <person name="Nagy L.G."/>
            <person name="Floudas D."/>
            <person name="Copeland A."/>
            <person name="Barry K.W."/>
            <person name="Cichocki N."/>
            <person name="Veneault-Fourrey C."/>
            <person name="LaButti K."/>
            <person name="Lindquist E.A."/>
            <person name="Lipzen A."/>
            <person name="Lundell T."/>
            <person name="Morin E."/>
            <person name="Murat C."/>
            <person name="Sun H."/>
            <person name="Tunlid A."/>
            <person name="Henrissat B."/>
            <person name="Grigoriev I.V."/>
            <person name="Hibbett D.S."/>
            <person name="Martin F."/>
            <person name="Nordberg H.P."/>
            <person name="Cantor M.N."/>
            <person name="Hua S.X."/>
        </authorList>
    </citation>
    <scope>NUCLEOTIDE SEQUENCE [LARGE SCALE GENOMIC DNA]</scope>
    <source>
        <strain evidence="1 2">Marx 270</strain>
    </source>
</reference>
<evidence type="ECO:0000313" key="1">
    <source>
        <dbReference type="EMBL" id="KIN95413.1"/>
    </source>
</evidence>
<dbReference type="InParanoid" id="A0A0C3NJ64"/>
<gene>
    <name evidence="1" type="ORF">M404DRAFT_34220</name>
</gene>
<name>A0A0C3NJ64_PISTI</name>
<dbReference type="AlphaFoldDB" id="A0A0C3NJ64"/>
<proteinExistence type="predicted"/>
<dbReference type="HOGENOM" id="CLU_1555885_0_0_1"/>
<dbReference type="Proteomes" id="UP000054217">
    <property type="component" value="Unassembled WGS sequence"/>
</dbReference>
<dbReference type="EMBL" id="KN832069">
    <property type="protein sequence ID" value="KIN95413.1"/>
    <property type="molecule type" value="Genomic_DNA"/>
</dbReference>
<protein>
    <submittedName>
        <fullName evidence="1">Uncharacterized protein</fullName>
    </submittedName>
</protein>
<keyword evidence="2" id="KW-1185">Reference proteome</keyword>
<sequence>MGAEAGEAPTTLPTGEDAAGAEVDMAGSDELLADAEGSTTSVVPDKNNGADRAVQAKLCCSRRDAKNWEALPFLSSFVLDVPHRVHILNTNGWRKPHLLSPRASNNYILSVALAVALFVLAIAHTHEATLTRPRNPNLPLPSRQANASILLRILADEVILSERTGEDARRRG</sequence>
<organism evidence="1 2">
    <name type="scientific">Pisolithus tinctorius Marx 270</name>
    <dbReference type="NCBI Taxonomy" id="870435"/>
    <lineage>
        <taxon>Eukaryota</taxon>
        <taxon>Fungi</taxon>
        <taxon>Dikarya</taxon>
        <taxon>Basidiomycota</taxon>
        <taxon>Agaricomycotina</taxon>
        <taxon>Agaricomycetes</taxon>
        <taxon>Agaricomycetidae</taxon>
        <taxon>Boletales</taxon>
        <taxon>Sclerodermatineae</taxon>
        <taxon>Pisolithaceae</taxon>
        <taxon>Pisolithus</taxon>
    </lineage>
</organism>
<evidence type="ECO:0000313" key="2">
    <source>
        <dbReference type="Proteomes" id="UP000054217"/>
    </source>
</evidence>
<accession>A0A0C3NJ64</accession>
<reference evidence="2" key="2">
    <citation type="submission" date="2015-01" db="EMBL/GenBank/DDBJ databases">
        <title>Evolutionary Origins and Diversification of the Mycorrhizal Mutualists.</title>
        <authorList>
            <consortium name="DOE Joint Genome Institute"/>
            <consortium name="Mycorrhizal Genomics Consortium"/>
            <person name="Kohler A."/>
            <person name="Kuo A."/>
            <person name="Nagy L.G."/>
            <person name="Floudas D."/>
            <person name="Copeland A."/>
            <person name="Barry K.W."/>
            <person name="Cichocki N."/>
            <person name="Veneault-Fourrey C."/>
            <person name="LaButti K."/>
            <person name="Lindquist E.A."/>
            <person name="Lipzen A."/>
            <person name="Lundell T."/>
            <person name="Morin E."/>
            <person name="Murat C."/>
            <person name="Riley R."/>
            <person name="Ohm R."/>
            <person name="Sun H."/>
            <person name="Tunlid A."/>
            <person name="Henrissat B."/>
            <person name="Grigoriev I.V."/>
            <person name="Hibbett D.S."/>
            <person name="Martin F."/>
        </authorList>
    </citation>
    <scope>NUCLEOTIDE SEQUENCE [LARGE SCALE GENOMIC DNA]</scope>
    <source>
        <strain evidence="2">Marx 270</strain>
    </source>
</reference>